<evidence type="ECO:0000313" key="1">
    <source>
        <dbReference type="EMBL" id="NVK76883.1"/>
    </source>
</evidence>
<dbReference type="Pfam" id="PF08843">
    <property type="entry name" value="AbiEii"/>
    <property type="match status" value="1"/>
</dbReference>
<name>A0A7Y7B0N2_STRMO</name>
<organism evidence="1 2">
    <name type="scientific">Streptomyces morookaense</name>
    <name type="common">Streptoverticillium morookaense</name>
    <dbReference type="NCBI Taxonomy" id="1970"/>
    <lineage>
        <taxon>Bacteria</taxon>
        <taxon>Bacillati</taxon>
        <taxon>Actinomycetota</taxon>
        <taxon>Actinomycetes</taxon>
        <taxon>Kitasatosporales</taxon>
        <taxon>Streptomycetaceae</taxon>
        <taxon>Streptomyces</taxon>
    </lineage>
</organism>
<reference evidence="1 2" key="1">
    <citation type="submission" date="2020-04" db="EMBL/GenBank/DDBJ databases">
        <title>Draft Genome Sequence of Streptomyces morookaense DSM 40503, an 8-azaguanine-producing strain.</title>
        <authorList>
            <person name="Qi J."/>
            <person name="Gao J.-M."/>
        </authorList>
    </citation>
    <scope>NUCLEOTIDE SEQUENCE [LARGE SCALE GENOMIC DNA]</scope>
    <source>
        <strain evidence="1 2">DSM 40503</strain>
    </source>
</reference>
<dbReference type="RefSeq" id="WP_171078662.1">
    <property type="nucleotide sequence ID" value="NZ_BNBU01000004.1"/>
</dbReference>
<evidence type="ECO:0000313" key="2">
    <source>
        <dbReference type="Proteomes" id="UP000587462"/>
    </source>
</evidence>
<evidence type="ECO:0008006" key="3">
    <source>
        <dbReference type="Google" id="ProtNLM"/>
    </source>
</evidence>
<proteinExistence type="predicted"/>
<sequence>MEADRRVQLPPELHRRLLADAVAVGASFPLVLTGGYALRAHGLVERPVHGPALATGSPEPMQQIAAVLRGGLLERGWRVRDVESDPLSARFTAGDPVTGAECQVHVLKETMWRPPVPTGLGLALAVEDAVGTKVRALADRGFARDLVDVHAAAARWSRTELEEFGRRHARDAFDLADLRDRLDRADWYGDAEFAAYGLDGEESAALRRWAQEWSDDIGERLVEEAPFEDPEG</sequence>
<dbReference type="InterPro" id="IPR014942">
    <property type="entry name" value="AbiEii"/>
</dbReference>
<keyword evidence="2" id="KW-1185">Reference proteome</keyword>
<dbReference type="EMBL" id="JABBXF010000006">
    <property type="protein sequence ID" value="NVK76883.1"/>
    <property type="molecule type" value="Genomic_DNA"/>
</dbReference>
<comment type="caution">
    <text evidence="1">The sequence shown here is derived from an EMBL/GenBank/DDBJ whole genome shotgun (WGS) entry which is preliminary data.</text>
</comment>
<gene>
    <name evidence="1" type="ORF">HG542_04345</name>
</gene>
<dbReference type="AlphaFoldDB" id="A0A7Y7B0N2"/>
<protein>
    <recommendedName>
        <fullName evidence="3">Nucleotidyl transferase AbiEii/AbiGii toxin family protein</fullName>
    </recommendedName>
</protein>
<accession>A0A7Y7B0N2</accession>
<dbReference type="Proteomes" id="UP000587462">
    <property type="component" value="Unassembled WGS sequence"/>
</dbReference>